<evidence type="ECO:0000256" key="8">
    <source>
        <dbReference type="ARBA" id="ARBA00023198"/>
    </source>
</evidence>
<dbReference type="GO" id="GO:0051897">
    <property type="term" value="P:positive regulation of phosphatidylinositol 3-kinase/protein kinase B signal transduction"/>
    <property type="evidence" value="ECO:0007669"/>
    <property type="project" value="Ensembl"/>
</dbReference>
<feature type="domain" description="Chemokine interleukin-8-like" evidence="10">
    <location>
        <begin position="25"/>
        <end position="85"/>
    </location>
</feature>
<protein>
    <recommendedName>
        <fullName evidence="9">C-C motif chemokine</fullName>
    </recommendedName>
</protein>
<reference evidence="12" key="1">
    <citation type="submission" date="2018-12" db="EMBL/GenBank/DDBJ databases">
        <authorList>
            <person name="Yazar S."/>
        </authorList>
    </citation>
    <scope>NUCLEOTIDE SEQUENCE [LARGE SCALE GENOMIC DNA]</scope>
</reference>
<dbReference type="InterPro" id="IPR001811">
    <property type="entry name" value="Chemokine_IL8-like_dom"/>
</dbReference>
<sequence>MRGILLLSLLLLSTTDLAWSGTNDAEDCCLSVTNLIIPRHIVCAYRRLSPENGCRLPAVVFTTQKGYQLCAPPDRLWVKRLIKRLDKNNSQVSTFPSSSQY</sequence>
<dbReference type="GO" id="GO:0048245">
    <property type="term" value="P:eosinophil chemotaxis"/>
    <property type="evidence" value="ECO:0007669"/>
    <property type="project" value="TreeGrafter"/>
</dbReference>
<evidence type="ECO:0000256" key="1">
    <source>
        <dbReference type="ARBA" id="ARBA00004613"/>
    </source>
</evidence>
<gene>
    <name evidence="11" type="primary">CCL19</name>
</gene>
<dbReference type="GO" id="GO:0002408">
    <property type="term" value="P:myeloid dendritic cell chemotaxis"/>
    <property type="evidence" value="ECO:0007669"/>
    <property type="project" value="Ensembl"/>
</dbReference>
<reference evidence="11" key="3">
    <citation type="submission" date="2025-09" db="UniProtKB">
        <authorList>
            <consortium name="Ensembl"/>
        </authorList>
    </citation>
    <scope>IDENTIFICATION</scope>
</reference>
<dbReference type="GO" id="GO:0005615">
    <property type="term" value="C:extracellular space"/>
    <property type="evidence" value="ECO:0007669"/>
    <property type="project" value="UniProtKB-KW"/>
</dbReference>
<dbReference type="Pfam" id="PF00048">
    <property type="entry name" value="IL8"/>
    <property type="match status" value="1"/>
</dbReference>
<proteinExistence type="inferred from homology"/>
<dbReference type="GO" id="GO:0038119">
    <property type="term" value="P:CCL19-activated CCR7 signaling pathway"/>
    <property type="evidence" value="ECO:0007669"/>
    <property type="project" value="Ensembl"/>
</dbReference>
<dbReference type="Gene3D" id="2.40.50.40">
    <property type="match status" value="1"/>
</dbReference>
<dbReference type="OMA" id="GHELCAP"/>
<comment type="similarity">
    <text evidence="2 9">Belongs to the intercrine beta (chemokine CC) family.</text>
</comment>
<dbReference type="PANTHER" id="PTHR12015:SF80">
    <property type="entry name" value="C-C MOTIF CHEMOKINE 19"/>
    <property type="match status" value="1"/>
</dbReference>
<keyword evidence="6 9" id="KW-0732">Signal</keyword>
<evidence type="ECO:0000259" key="10">
    <source>
        <dbReference type="SMART" id="SM00199"/>
    </source>
</evidence>
<name>A0A4X2L521_VOMUR</name>
<keyword evidence="5 9" id="KW-0964">Secreted</keyword>
<dbReference type="GO" id="GO:0006954">
    <property type="term" value="P:inflammatory response"/>
    <property type="evidence" value="ECO:0007669"/>
    <property type="project" value="UniProtKB-KW"/>
</dbReference>
<feature type="signal peptide" evidence="9">
    <location>
        <begin position="1"/>
        <end position="20"/>
    </location>
</feature>
<dbReference type="GO" id="GO:0043123">
    <property type="term" value="P:positive regulation of canonical NF-kappaB signal transduction"/>
    <property type="evidence" value="ECO:0007669"/>
    <property type="project" value="Ensembl"/>
</dbReference>
<dbReference type="GO" id="GO:0098586">
    <property type="term" value="P:cellular response to virus"/>
    <property type="evidence" value="ECO:0007669"/>
    <property type="project" value="Ensembl"/>
</dbReference>
<dbReference type="GO" id="GO:0051209">
    <property type="term" value="P:release of sequestered calcium ion into cytosol"/>
    <property type="evidence" value="ECO:0007669"/>
    <property type="project" value="Ensembl"/>
</dbReference>
<reference evidence="11" key="2">
    <citation type="submission" date="2025-08" db="UniProtKB">
        <authorList>
            <consortium name="Ensembl"/>
        </authorList>
    </citation>
    <scope>IDENTIFICATION</scope>
</reference>
<dbReference type="GO" id="GO:0046330">
    <property type="term" value="P:positive regulation of JNK cascade"/>
    <property type="evidence" value="ECO:0007669"/>
    <property type="project" value="Ensembl"/>
</dbReference>
<dbReference type="PANTHER" id="PTHR12015">
    <property type="entry name" value="SMALL INDUCIBLE CYTOKINE A"/>
    <property type="match status" value="1"/>
</dbReference>
<evidence type="ECO:0000313" key="12">
    <source>
        <dbReference type="Proteomes" id="UP000314987"/>
    </source>
</evidence>
<keyword evidence="8" id="KW-0395">Inflammatory response</keyword>
<evidence type="ECO:0000256" key="3">
    <source>
        <dbReference type="ARBA" id="ARBA00022500"/>
    </source>
</evidence>
<dbReference type="GO" id="GO:0008009">
    <property type="term" value="F:chemokine activity"/>
    <property type="evidence" value="ECO:0007669"/>
    <property type="project" value="Ensembl"/>
</dbReference>
<dbReference type="PROSITE" id="PS00472">
    <property type="entry name" value="SMALL_CYTOKINES_CC"/>
    <property type="match status" value="1"/>
</dbReference>
<evidence type="ECO:0000256" key="2">
    <source>
        <dbReference type="ARBA" id="ARBA00010868"/>
    </source>
</evidence>
<dbReference type="Ensembl" id="ENSVURT00010022618.1">
    <property type="protein sequence ID" value="ENSVURP00010019864.1"/>
    <property type="gene ID" value="ENSVURG00010015188.1"/>
</dbReference>
<feature type="chain" id="PRO_5021509714" description="C-C motif chemokine" evidence="9">
    <location>
        <begin position="21"/>
        <end position="101"/>
    </location>
</feature>
<dbReference type="SMART" id="SM00199">
    <property type="entry name" value="SCY"/>
    <property type="match status" value="1"/>
</dbReference>
<dbReference type="GO" id="GO:0031735">
    <property type="term" value="F:CCR10 chemokine receptor binding"/>
    <property type="evidence" value="ECO:0007669"/>
    <property type="project" value="Ensembl"/>
</dbReference>
<keyword evidence="7" id="KW-1015">Disulfide bond</keyword>
<dbReference type="InterPro" id="IPR000827">
    <property type="entry name" value="Chemokine_CC_CS"/>
</dbReference>
<dbReference type="GeneTree" id="ENSGT01130000278316"/>
<organism evidence="11 12">
    <name type="scientific">Vombatus ursinus</name>
    <name type="common">Common wombat</name>
    <dbReference type="NCBI Taxonomy" id="29139"/>
    <lineage>
        <taxon>Eukaryota</taxon>
        <taxon>Metazoa</taxon>
        <taxon>Chordata</taxon>
        <taxon>Craniata</taxon>
        <taxon>Vertebrata</taxon>
        <taxon>Euteleostomi</taxon>
        <taxon>Mammalia</taxon>
        <taxon>Metatheria</taxon>
        <taxon>Diprotodontia</taxon>
        <taxon>Vombatidae</taxon>
        <taxon>Vombatus</taxon>
    </lineage>
</organism>
<evidence type="ECO:0000313" key="11">
    <source>
        <dbReference type="Ensembl" id="ENSVURP00010019864.1"/>
    </source>
</evidence>
<keyword evidence="4 9" id="KW-0202">Cytokine</keyword>
<dbReference type="GO" id="GO:1901224">
    <property type="term" value="P:positive regulation of non-canonical NF-kappaB signal transduction"/>
    <property type="evidence" value="ECO:0007669"/>
    <property type="project" value="Ensembl"/>
</dbReference>
<dbReference type="AlphaFoldDB" id="A0A4X2L521"/>
<dbReference type="GO" id="GO:0141214">
    <property type="term" value="P:positive regulation of phospholipase C/protein kinase C signal transduction"/>
    <property type="evidence" value="ECO:0007669"/>
    <property type="project" value="Ensembl"/>
</dbReference>
<evidence type="ECO:0000256" key="9">
    <source>
        <dbReference type="RuleBase" id="RU361150"/>
    </source>
</evidence>
<dbReference type="InterPro" id="IPR039809">
    <property type="entry name" value="Chemokine_b/g/d"/>
</dbReference>
<accession>A0A4X2L521</accession>
<dbReference type="GO" id="GO:0071731">
    <property type="term" value="P:response to nitric oxide"/>
    <property type="evidence" value="ECO:0007669"/>
    <property type="project" value="Ensembl"/>
</dbReference>
<dbReference type="FunFam" id="2.40.50.40:FF:000012">
    <property type="entry name" value="C-C motif chemokine"/>
    <property type="match status" value="1"/>
</dbReference>
<dbReference type="GO" id="GO:0090023">
    <property type="term" value="P:positive regulation of neutrophil chemotaxis"/>
    <property type="evidence" value="ECO:0007669"/>
    <property type="project" value="Ensembl"/>
</dbReference>
<dbReference type="GO" id="GO:0071380">
    <property type="term" value="P:cellular response to prostaglandin E stimulus"/>
    <property type="evidence" value="ECO:0007669"/>
    <property type="project" value="Ensembl"/>
</dbReference>
<evidence type="ECO:0000256" key="5">
    <source>
        <dbReference type="ARBA" id="ARBA00022525"/>
    </source>
</evidence>
<comment type="subcellular location">
    <subcellularLocation>
        <location evidence="1 9">Secreted</location>
    </subcellularLocation>
</comment>
<dbReference type="SUPFAM" id="SSF54117">
    <property type="entry name" value="Interleukin 8-like chemokines"/>
    <property type="match status" value="1"/>
</dbReference>
<dbReference type="GO" id="GO:0061844">
    <property type="term" value="P:antimicrobial humoral immune response mediated by antimicrobial peptide"/>
    <property type="evidence" value="ECO:0007669"/>
    <property type="project" value="TreeGrafter"/>
</dbReference>
<dbReference type="GO" id="GO:0070374">
    <property type="term" value="P:positive regulation of ERK1 and ERK2 cascade"/>
    <property type="evidence" value="ECO:0007669"/>
    <property type="project" value="Ensembl"/>
</dbReference>
<dbReference type="InterPro" id="IPR036048">
    <property type="entry name" value="Interleukin_8-like_sf"/>
</dbReference>
<dbReference type="GO" id="GO:0001768">
    <property type="term" value="P:establishment of T cell polarity"/>
    <property type="evidence" value="ECO:0007669"/>
    <property type="project" value="Ensembl"/>
</dbReference>
<evidence type="ECO:0000256" key="6">
    <source>
        <dbReference type="ARBA" id="ARBA00022729"/>
    </source>
</evidence>
<dbReference type="Proteomes" id="UP000314987">
    <property type="component" value="Unassembled WGS sequence"/>
</dbReference>
<dbReference type="GO" id="GO:2000669">
    <property type="term" value="P:negative regulation of dendritic cell apoptotic process"/>
    <property type="evidence" value="ECO:0007669"/>
    <property type="project" value="Ensembl"/>
</dbReference>
<keyword evidence="3 9" id="KW-0145">Chemotaxis</keyword>
<dbReference type="STRING" id="29139.ENSVURP00010019864"/>
<evidence type="ECO:0000256" key="4">
    <source>
        <dbReference type="ARBA" id="ARBA00022514"/>
    </source>
</evidence>
<evidence type="ECO:0000256" key="7">
    <source>
        <dbReference type="ARBA" id="ARBA00023157"/>
    </source>
</evidence>
<keyword evidence="12" id="KW-1185">Reference proteome</keyword>